<dbReference type="InParanoid" id="A0A2K1YHM0"/>
<dbReference type="AlphaFoldDB" id="A0A2K1YHM0"/>
<keyword evidence="2" id="KW-1185">Reference proteome</keyword>
<name>A0A2K1YHM0_POPTR</name>
<dbReference type="Proteomes" id="UP000006729">
    <property type="component" value="Chromosome 11"/>
</dbReference>
<evidence type="ECO:0000313" key="2">
    <source>
        <dbReference type="Proteomes" id="UP000006729"/>
    </source>
</evidence>
<protein>
    <submittedName>
        <fullName evidence="1">Uncharacterized protein</fullName>
    </submittedName>
</protein>
<reference evidence="1" key="2">
    <citation type="submission" date="2017-07" db="EMBL/GenBank/DDBJ databases">
        <title>WGS assembly of Populus trichocarpa.</title>
        <authorList>
            <person name="Tuskan G."/>
            <person name="Difazio S."/>
            <person name="Jansson S."/>
            <person name="Bohlmann J."/>
            <person name="Grigoriev I."/>
            <person name="Hellsten U."/>
            <person name="Putnam N."/>
            <person name="Ralph S."/>
            <person name="Rombauts S."/>
            <person name="Salamov A."/>
            <person name="Schein J."/>
            <person name="Sterck L."/>
            <person name="Aerts A."/>
            <person name="Bhalerao R."/>
            <person name="Bhalerao R."/>
            <person name="Blaudez D."/>
            <person name="Boerjan W."/>
            <person name="Brun A."/>
            <person name="Brunner A."/>
            <person name="Busov V."/>
            <person name="Campbell M."/>
            <person name="Carlson J."/>
            <person name="Chalot M."/>
            <person name="Chapman J."/>
            <person name="Chen G."/>
            <person name="Cooper D."/>
            <person name="Coutinho P."/>
            <person name="Couturier J."/>
            <person name="Covert S."/>
            <person name="Cronk Q."/>
            <person name="Cunningham R."/>
            <person name="Davis J."/>
            <person name="Degroeve S."/>
            <person name="Dejardin A."/>
            <person name="Depamphilis C."/>
            <person name="Detter J."/>
            <person name="Dirks B."/>
            <person name="Dubchak I."/>
            <person name="Duplessis S."/>
            <person name="Ehlting J."/>
            <person name="Ellis B."/>
            <person name="Gendler K."/>
            <person name="Goodstein D."/>
            <person name="Gribskov M."/>
            <person name="Grimwood J."/>
            <person name="Groover A."/>
            <person name="Gunter L."/>
            <person name="Hamberger B."/>
            <person name="Heinze B."/>
            <person name="Helariutta Y."/>
            <person name="Henrissat B."/>
            <person name="Holligan D."/>
            <person name="Holt R."/>
            <person name="Huang W."/>
            <person name="Islam-Faridi N."/>
            <person name="Jones S."/>
            <person name="Jones-Rhoades M."/>
            <person name="Jorgensen R."/>
            <person name="Joshi C."/>
            <person name="Kangasjarvi J."/>
            <person name="Karlsson J."/>
            <person name="Kelleher C."/>
            <person name="Kirkpatrick R."/>
            <person name="Kirst M."/>
            <person name="Kohler A."/>
            <person name="Kalluri U."/>
            <person name="Larimer F."/>
            <person name="Leebens-Mack J."/>
            <person name="Leple J."/>
            <person name="Locascio P."/>
            <person name="Lou Y."/>
            <person name="Lucas S."/>
            <person name="Martin F."/>
            <person name="Montanini B."/>
            <person name="Napoli C."/>
            <person name="Nelson D."/>
            <person name="Nelson C."/>
            <person name="Nieminen K."/>
            <person name="Nilsson O."/>
            <person name="Pereda V."/>
            <person name="Peter G."/>
            <person name="Philippe R."/>
            <person name="Pilate G."/>
            <person name="Poliakov A."/>
            <person name="Razumovskaya J."/>
            <person name="Richardson P."/>
            <person name="Rinaldi C."/>
            <person name="Ritland K."/>
            <person name="Rouze P."/>
            <person name="Ryaboy D."/>
            <person name="Schmutz J."/>
            <person name="Schrader J."/>
            <person name="Segerman B."/>
            <person name="Shin H."/>
            <person name="Siddiqui A."/>
            <person name="Sterky F."/>
            <person name="Terry A."/>
            <person name="Tsai C."/>
            <person name="Uberbacher E."/>
            <person name="Unneberg P."/>
            <person name="Vahala J."/>
            <person name="Wall K."/>
            <person name="Wessler S."/>
            <person name="Yang G."/>
            <person name="Yin T."/>
            <person name="Douglas C."/>
            <person name="Marra M."/>
            <person name="Sandberg G."/>
            <person name="Van De Peer Y."/>
            <person name="Rokhsar D."/>
        </authorList>
    </citation>
    <scope>NUCLEOTIDE SEQUENCE</scope>
    <source>
        <strain evidence="1">Nisqually-1</strain>
    </source>
</reference>
<evidence type="ECO:0000313" key="1">
    <source>
        <dbReference type="EMBL" id="PNT12526.1"/>
    </source>
</evidence>
<sequence length="84" mass="9411">MIIDRATKHCSPTKGTGKKKLKTCKLKTGKINLRCLKRVTCILGLKWWNLDLAQNTSSSAKIQASYPLCWSFRERGGGNVNKTD</sequence>
<reference evidence="1 2" key="1">
    <citation type="journal article" date="2006" name="Science">
        <title>The genome of black cottonwood, Populus trichocarpa (Torr. &amp; Gray).</title>
        <authorList>
            <person name="Tuskan G.A."/>
            <person name="Difazio S."/>
            <person name="Jansson S."/>
            <person name="Bohlmann J."/>
            <person name="Grigoriev I."/>
            <person name="Hellsten U."/>
            <person name="Putnam N."/>
            <person name="Ralph S."/>
            <person name="Rombauts S."/>
            <person name="Salamov A."/>
            <person name="Schein J."/>
            <person name="Sterck L."/>
            <person name="Aerts A."/>
            <person name="Bhalerao R.R."/>
            <person name="Bhalerao R.P."/>
            <person name="Blaudez D."/>
            <person name="Boerjan W."/>
            <person name="Brun A."/>
            <person name="Brunner A."/>
            <person name="Busov V."/>
            <person name="Campbell M."/>
            <person name="Carlson J."/>
            <person name="Chalot M."/>
            <person name="Chapman J."/>
            <person name="Chen G.L."/>
            <person name="Cooper D."/>
            <person name="Coutinho P.M."/>
            <person name="Couturier J."/>
            <person name="Covert S."/>
            <person name="Cronk Q."/>
            <person name="Cunningham R."/>
            <person name="Davis J."/>
            <person name="Degroeve S."/>
            <person name="Dejardin A."/>
            <person name="Depamphilis C."/>
            <person name="Detter J."/>
            <person name="Dirks B."/>
            <person name="Dubchak I."/>
            <person name="Duplessis S."/>
            <person name="Ehlting J."/>
            <person name="Ellis B."/>
            <person name="Gendler K."/>
            <person name="Goodstein D."/>
            <person name="Gribskov M."/>
            <person name="Grimwood J."/>
            <person name="Groover A."/>
            <person name="Gunter L."/>
            <person name="Hamberger B."/>
            <person name="Heinze B."/>
            <person name="Helariutta Y."/>
            <person name="Henrissat B."/>
            <person name="Holligan D."/>
            <person name="Holt R."/>
            <person name="Huang W."/>
            <person name="Islam-Faridi N."/>
            <person name="Jones S."/>
            <person name="Jones-Rhoades M."/>
            <person name="Jorgensen R."/>
            <person name="Joshi C."/>
            <person name="Kangasjarvi J."/>
            <person name="Karlsson J."/>
            <person name="Kelleher C."/>
            <person name="Kirkpatrick R."/>
            <person name="Kirst M."/>
            <person name="Kohler A."/>
            <person name="Kalluri U."/>
            <person name="Larimer F."/>
            <person name="Leebens-Mack J."/>
            <person name="Leple J.C."/>
            <person name="Locascio P."/>
            <person name="Lou Y."/>
            <person name="Lucas S."/>
            <person name="Martin F."/>
            <person name="Montanini B."/>
            <person name="Napoli C."/>
            <person name="Nelson D.R."/>
            <person name="Nelson C."/>
            <person name="Nieminen K."/>
            <person name="Nilsson O."/>
            <person name="Pereda V."/>
            <person name="Peter G."/>
            <person name="Philippe R."/>
            <person name="Pilate G."/>
            <person name="Poliakov A."/>
            <person name="Razumovskaya J."/>
            <person name="Richardson P."/>
            <person name="Rinaldi C."/>
            <person name="Ritland K."/>
            <person name="Rouze P."/>
            <person name="Ryaboy D."/>
            <person name="Schmutz J."/>
            <person name="Schrader J."/>
            <person name="Segerman B."/>
            <person name="Shin H."/>
            <person name="Siddiqui A."/>
            <person name="Sterky F."/>
            <person name="Terry A."/>
            <person name="Tsai C.J."/>
            <person name="Uberbacher E."/>
            <person name="Unneberg P."/>
            <person name="Vahala J."/>
            <person name="Wall K."/>
            <person name="Wessler S."/>
            <person name="Yang G."/>
            <person name="Yin T."/>
            <person name="Douglas C."/>
            <person name="Marra M."/>
            <person name="Sandberg G."/>
            <person name="Van de Peer Y."/>
            <person name="Rokhsar D."/>
        </authorList>
    </citation>
    <scope>NUCLEOTIDE SEQUENCE [LARGE SCALE GENOMIC DNA]</scope>
    <source>
        <strain evidence="2">cv. Nisqually</strain>
        <strain evidence="1">Nisqually-1</strain>
    </source>
</reference>
<accession>A0A2K1YHM0</accession>
<dbReference type="EMBL" id="CM009300">
    <property type="protein sequence ID" value="PNT12526.1"/>
    <property type="molecule type" value="Genomic_DNA"/>
</dbReference>
<organism evidence="1 2">
    <name type="scientific">Populus trichocarpa</name>
    <name type="common">Western balsam poplar</name>
    <name type="synonym">Populus balsamifera subsp. trichocarpa</name>
    <dbReference type="NCBI Taxonomy" id="3694"/>
    <lineage>
        <taxon>Eukaryota</taxon>
        <taxon>Viridiplantae</taxon>
        <taxon>Streptophyta</taxon>
        <taxon>Embryophyta</taxon>
        <taxon>Tracheophyta</taxon>
        <taxon>Spermatophyta</taxon>
        <taxon>Magnoliopsida</taxon>
        <taxon>eudicotyledons</taxon>
        <taxon>Gunneridae</taxon>
        <taxon>Pentapetalae</taxon>
        <taxon>rosids</taxon>
        <taxon>fabids</taxon>
        <taxon>Malpighiales</taxon>
        <taxon>Salicaceae</taxon>
        <taxon>Saliceae</taxon>
        <taxon>Populus</taxon>
    </lineage>
</organism>
<proteinExistence type="predicted"/>
<dbReference type="EMBL" id="CM009300">
    <property type="protein sequence ID" value="PNT12527.1"/>
    <property type="molecule type" value="Genomic_DNA"/>
</dbReference>
<gene>
    <name evidence="1" type="ORF">POPTR_011G090600</name>
</gene>